<reference evidence="2 3" key="1">
    <citation type="submission" date="2018-01" db="EMBL/GenBank/DDBJ databases">
        <authorList>
            <person name="Gaut B.S."/>
            <person name="Morton B.R."/>
            <person name="Clegg M.T."/>
            <person name="Duvall M.R."/>
        </authorList>
    </citation>
    <scope>NUCLEOTIDE SEQUENCE [LARGE SCALE GENOMIC DNA]</scope>
    <source>
        <strain evidence="2">GP69</strain>
    </source>
</reference>
<feature type="transmembrane region" description="Helical" evidence="1">
    <location>
        <begin position="20"/>
        <end position="39"/>
    </location>
</feature>
<dbReference type="Proteomes" id="UP000236311">
    <property type="component" value="Unassembled WGS sequence"/>
</dbReference>
<keyword evidence="3" id="KW-1185">Reference proteome</keyword>
<dbReference type="RefSeq" id="WP_103237494.1">
    <property type="nucleotide sequence ID" value="NZ_JANJZD010000008.1"/>
</dbReference>
<protein>
    <submittedName>
        <fullName evidence="2">Uncharacterized protein</fullName>
    </submittedName>
</protein>
<keyword evidence="1" id="KW-0472">Membrane</keyword>
<name>A0A2K4ZA67_9FIRM</name>
<accession>A0A2K4ZA67</accession>
<keyword evidence="1" id="KW-0812">Transmembrane</keyword>
<gene>
    <name evidence="2" type="ORF">AMURIS_00056</name>
</gene>
<proteinExistence type="predicted"/>
<evidence type="ECO:0000256" key="1">
    <source>
        <dbReference type="SAM" id="Phobius"/>
    </source>
</evidence>
<evidence type="ECO:0000313" key="3">
    <source>
        <dbReference type="Proteomes" id="UP000236311"/>
    </source>
</evidence>
<evidence type="ECO:0000313" key="2">
    <source>
        <dbReference type="EMBL" id="SOY27352.1"/>
    </source>
</evidence>
<sequence>MRGYREEGKGQHITSFYMETLVLALIFIAVILVLTKVFALSGQMSGKAKVLTNAVHLAENAAEALAASDSLEMLAVLLEEDGNVEILRQDGQEVLQARYDEKMKPAADGSFLVEVLWVPEAGNENGLTQGVINVSREDSGEQLYMLKTAVYMGH</sequence>
<keyword evidence="1" id="KW-1133">Transmembrane helix</keyword>
<dbReference type="EMBL" id="OFSM01000001">
    <property type="protein sequence ID" value="SOY27352.1"/>
    <property type="molecule type" value="Genomic_DNA"/>
</dbReference>
<organism evidence="2 3">
    <name type="scientific">Acetatifactor muris</name>
    <dbReference type="NCBI Taxonomy" id="879566"/>
    <lineage>
        <taxon>Bacteria</taxon>
        <taxon>Bacillati</taxon>
        <taxon>Bacillota</taxon>
        <taxon>Clostridia</taxon>
        <taxon>Lachnospirales</taxon>
        <taxon>Lachnospiraceae</taxon>
        <taxon>Acetatifactor</taxon>
    </lineage>
</organism>
<dbReference type="AlphaFoldDB" id="A0A2K4ZA67"/>
<dbReference type="OrthoDB" id="9870512at2"/>